<dbReference type="InterPro" id="IPR003838">
    <property type="entry name" value="ABC3_permease_C"/>
</dbReference>
<evidence type="ECO:0000259" key="8">
    <source>
        <dbReference type="Pfam" id="PF02687"/>
    </source>
</evidence>
<feature type="transmembrane region" description="Helical" evidence="7">
    <location>
        <begin position="762"/>
        <end position="788"/>
    </location>
</feature>
<feature type="transmembrane region" description="Helical" evidence="7">
    <location>
        <begin position="721"/>
        <end position="742"/>
    </location>
</feature>
<keyword evidence="5 7" id="KW-0472">Membrane</keyword>
<dbReference type="InterPro" id="IPR025857">
    <property type="entry name" value="MacB_PCD"/>
</dbReference>
<dbReference type="Pfam" id="PF12704">
    <property type="entry name" value="MacB_PCD"/>
    <property type="match status" value="1"/>
</dbReference>
<dbReference type="PANTHER" id="PTHR30572:SF4">
    <property type="entry name" value="ABC TRANSPORTER PERMEASE YTRF"/>
    <property type="match status" value="1"/>
</dbReference>
<dbReference type="Pfam" id="PF02687">
    <property type="entry name" value="FtsX"/>
    <property type="match status" value="1"/>
</dbReference>
<proteinExistence type="inferred from homology"/>
<dbReference type="EMBL" id="CP053564">
    <property type="protein sequence ID" value="QJY48471.1"/>
    <property type="molecule type" value="Genomic_DNA"/>
</dbReference>
<evidence type="ECO:0000256" key="5">
    <source>
        <dbReference type="ARBA" id="ARBA00023136"/>
    </source>
</evidence>
<feature type="domain" description="MacB-like periplasmic core" evidence="9">
    <location>
        <begin position="442"/>
        <end position="644"/>
    </location>
</feature>
<protein>
    <submittedName>
        <fullName evidence="10">FtsX-like permease family protein</fullName>
    </submittedName>
</protein>
<name>A0A6M6JQB0_9PSEU</name>
<feature type="transmembrane region" description="Helical" evidence="7">
    <location>
        <begin position="675"/>
        <end position="700"/>
    </location>
</feature>
<evidence type="ECO:0000256" key="4">
    <source>
        <dbReference type="ARBA" id="ARBA00022989"/>
    </source>
</evidence>
<comment type="subcellular location">
    <subcellularLocation>
        <location evidence="1">Cell membrane</location>
        <topology evidence="1">Multi-pass membrane protein</topology>
    </subcellularLocation>
</comment>
<keyword evidence="11" id="KW-1185">Reference proteome</keyword>
<reference evidence="10 11" key="1">
    <citation type="submission" date="2020-05" db="EMBL/GenBank/DDBJ databases">
        <authorList>
            <person name="Mo P."/>
        </authorList>
    </citation>
    <scope>NUCLEOTIDE SEQUENCE [LARGE SCALE GENOMIC DNA]</scope>
    <source>
        <strain evidence="10 11">Gen01</strain>
    </source>
</reference>
<evidence type="ECO:0000256" key="1">
    <source>
        <dbReference type="ARBA" id="ARBA00004651"/>
    </source>
</evidence>
<dbReference type="GO" id="GO:0005886">
    <property type="term" value="C:plasma membrane"/>
    <property type="evidence" value="ECO:0007669"/>
    <property type="project" value="UniProtKB-SubCell"/>
</dbReference>
<dbReference type="GO" id="GO:0022857">
    <property type="term" value="F:transmembrane transporter activity"/>
    <property type="evidence" value="ECO:0007669"/>
    <property type="project" value="TreeGrafter"/>
</dbReference>
<evidence type="ECO:0000256" key="3">
    <source>
        <dbReference type="ARBA" id="ARBA00022692"/>
    </source>
</evidence>
<accession>A0A6M6JQB0</accession>
<dbReference type="AlphaFoldDB" id="A0A6M6JQB0"/>
<gene>
    <name evidence="10" type="ORF">HOP40_23995</name>
</gene>
<dbReference type="Proteomes" id="UP000505377">
    <property type="component" value="Chromosome"/>
</dbReference>
<feature type="transmembrane region" description="Helical" evidence="7">
    <location>
        <begin position="366"/>
        <end position="387"/>
    </location>
</feature>
<keyword evidence="4 7" id="KW-1133">Transmembrane helix</keyword>
<feature type="transmembrane region" description="Helical" evidence="7">
    <location>
        <begin position="274"/>
        <end position="297"/>
    </location>
</feature>
<keyword evidence="3 7" id="KW-0812">Transmembrane</keyword>
<evidence type="ECO:0000256" key="2">
    <source>
        <dbReference type="ARBA" id="ARBA00022475"/>
    </source>
</evidence>
<evidence type="ECO:0000313" key="11">
    <source>
        <dbReference type="Proteomes" id="UP000505377"/>
    </source>
</evidence>
<dbReference type="RefSeq" id="WP_172162214.1">
    <property type="nucleotide sequence ID" value="NZ_CP053564.1"/>
</dbReference>
<sequence length="805" mass="81198">MALIGMWLRLELRRRWRSLLVLALLVALAGGVVLTAVAGARRGDSALDRLLARTLPATLAVLPNQAGFDWDAVRALPGVAAVAEFAVTGPEIDGIGPESIGFPYGAGVMDTIERPVVLEGRLADPARADEAVISPAFAEAHGLGIGDVVDVRLFDPATVDATATTATTPAADGPVVPTRIVGTVRSFWFSDAPGSSGGISSSPGLLEQYRANLLGYEEQITVNALVRLTDGAAGVPAFQAELAALTGRTDISSFHLADQAERTARTTAFESGSLLAFGLAALAAAVVLVGQAVARYAATAVADLQVLQALGLPRRHALVAAAAPPALAGVAGALLAAAAALAASAWFPFGTAAIFEPEPGPDADALVIGLGAPLLAVLVAAGAAGAARLATAAQRSGAAPRRSAVAAAAARAGLPVPVLVGTRFALEPGRGRSALPVRPALVGAVTGVLGVLAALTFSAGVAEAAQNPARFGQTHAFSLYLGFNGEDFGIPAGPVLEAIAADPDAAAALDARSGVVDVRGAPGSAVTPVTVYSFAPVGPDPYPAVLTAGRLPERPDEIVLAPATAEALGAEVGDRVTAPDRGAAGLTVVGTGFVPNGPHNNYDEGGFLSDAGYDELVDGFKFHLAFVALRPGVDPAAVQERLAAAGAAAAGSPDPLPLEPVAPLTEAAQLRNVEVLPVVLGLFLALLAVGAVGHALATAVRRRRHDVAVLRALGMTRGQCRAVVVTQATVLAAVGLLFGVPLGLALGRVLWRLVADITPLQYVAPVALLALLLAVPAAVLVANALAAWPGHLAARLRIGHVLRAE</sequence>
<dbReference type="InterPro" id="IPR050250">
    <property type="entry name" value="Macrolide_Exporter_MacB"/>
</dbReference>
<evidence type="ECO:0000256" key="7">
    <source>
        <dbReference type="SAM" id="Phobius"/>
    </source>
</evidence>
<keyword evidence="2" id="KW-1003">Cell membrane</keyword>
<dbReference type="PANTHER" id="PTHR30572">
    <property type="entry name" value="MEMBRANE COMPONENT OF TRANSPORTER-RELATED"/>
    <property type="match status" value="1"/>
</dbReference>
<feature type="transmembrane region" description="Helical" evidence="7">
    <location>
        <begin position="440"/>
        <end position="461"/>
    </location>
</feature>
<evidence type="ECO:0000313" key="10">
    <source>
        <dbReference type="EMBL" id="QJY48471.1"/>
    </source>
</evidence>
<comment type="similarity">
    <text evidence="6">Belongs to the ABC-4 integral membrane protein family.</text>
</comment>
<feature type="domain" description="ABC3 transporter permease C-terminal" evidence="8">
    <location>
        <begin position="679"/>
        <end position="783"/>
    </location>
</feature>
<evidence type="ECO:0000259" key="9">
    <source>
        <dbReference type="Pfam" id="PF12704"/>
    </source>
</evidence>
<evidence type="ECO:0000256" key="6">
    <source>
        <dbReference type="ARBA" id="ARBA00038076"/>
    </source>
</evidence>
<feature type="transmembrane region" description="Helical" evidence="7">
    <location>
        <begin position="318"/>
        <end position="346"/>
    </location>
</feature>
<organism evidence="10 11">
    <name type="scientific">Pseudonocardia broussonetiae</name>
    <dbReference type="NCBI Taxonomy" id="2736640"/>
    <lineage>
        <taxon>Bacteria</taxon>
        <taxon>Bacillati</taxon>
        <taxon>Actinomycetota</taxon>
        <taxon>Actinomycetes</taxon>
        <taxon>Pseudonocardiales</taxon>
        <taxon>Pseudonocardiaceae</taxon>
        <taxon>Pseudonocardia</taxon>
    </lineage>
</organism>
<dbReference type="KEGG" id="pbro:HOP40_23995"/>